<comment type="caution">
    <text evidence="2">The sequence shown here is derived from an EMBL/GenBank/DDBJ whole genome shotgun (WGS) entry which is preliminary data.</text>
</comment>
<accession>A0A2A6LW38</accession>
<reference evidence="2 3" key="1">
    <citation type="submission" date="2017-09" db="EMBL/GenBank/DDBJ databases">
        <title>Comparative genomics of rhizobia isolated from Phaseolus vulgaris in China.</title>
        <authorList>
            <person name="Tong W."/>
        </authorList>
    </citation>
    <scope>NUCLEOTIDE SEQUENCE [LARGE SCALE GENOMIC DNA]</scope>
    <source>
        <strain evidence="2 3">PCH1</strain>
    </source>
</reference>
<protein>
    <submittedName>
        <fullName evidence="2">Class I SAM-dependent methyltransferase</fullName>
    </submittedName>
</protein>
<dbReference type="CDD" id="cd02440">
    <property type="entry name" value="AdoMet_MTases"/>
    <property type="match status" value="1"/>
</dbReference>
<keyword evidence="2" id="KW-0808">Transferase</keyword>
<dbReference type="PANTHER" id="PTHR45036:SF1">
    <property type="entry name" value="METHYLTRANSFERASE LIKE 7A"/>
    <property type="match status" value="1"/>
</dbReference>
<evidence type="ECO:0000313" key="2">
    <source>
        <dbReference type="EMBL" id="PDT46432.1"/>
    </source>
</evidence>
<feature type="domain" description="Methyltransferase type 11" evidence="1">
    <location>
        <begin position="38"/>
        <end position="132"/>
    </location>
</feature>
<dbReference type="InterPro" id="IPR029063">
    <property type="entry name" value="SAM-dependent_MTases_sf"/>
</dbReference>
<sequence length="203" mass="22797">MGIYRDVILPKLCDLSMRNERLHPYRTRVIGAAEGRVLEIGSGSGLNLPFYRPDVREILALEPDPALLAMARRVPHSEMPINFIEASAEAIPLDDNSVDTVVTTWTLCTIPGAATALAEMRRVLRPEGKLLFVEHGLSPDHGVRRWQDNLTPIWRRIGGGCHLNRPIRLMIEGAGFRIDRIETGYMRGPKPMTFMYEGSARPK</sequence>
<gene>
    <name evidence="2" type="ORF">CO661_17640</name>
</gene>
<keyword evidence="2" id="KW-0489">Methyltransferase</keyword>
<dbReference type="PANTHER" id="PTHR45036">
    <property type="entry name" value="METHYLTRANSFERASE LIKE 7B"/>
    <property type="match status" value="1"/>
</dbReference>
<evidence type="ECO:0000259" key="1">
    <source>
        <dbReference type="Pfam" id="PF08241"/>
    </source>
</evidence>
<dbReference type="RefSeq" id="WP_042776227.1">
    <property type="nucleotide sequence ID" value="NZ_NWTC01000013.1"/>
</dbReference>
<organism evidence="2 3">
    <name type="scientific">Rhizobium fredii</name>
    <name type="common">Sinorhizobium fredii</name>
    <dbReference type="NCBI Taxonomy" id="380"/>
    <lineage>
        <taxon>Bacteria</taxon>
        <taxon>Pseudomonadati</taxon>
        <taxon>Pseudomonadota</taxon>
        <taxon>Alphaproteobacteria</taxon>
        <taxon>Hyphomicrobiales</taxon>
        <taxon>Rhizobiaceae</taxon>
        <taxon>Sinorhizobium/Ensifer group</taxon>
        <taxon>Sinorhizobium</taxon>
    </lineage>
</organism>
<dbReference type="AlphaFoldDB" id="A0A2A6LW38"/>
<name>A0A2A6LW38_RHIFR</name>
<dbReference type="Gene3D" id="3.40.50.150">
    <property type="entry name" value="Vaccinia Virus protein VP39"/>
    <property type="match status" value="1"/>
</dbReference>
<dbReference type="InterPro" id="IPR052356">
    <property type="entry name" value="Thiol_S-MT"/>
</dbReference>
<dbReference type="SUPFAM" id="SSF53335">
    <property type="entry name" value="S-adenosyl-L-methionine-dependent methyltransferases"/>
    <property type="match status" value="1"/>
</dbReference>
<dbReference type="GO" id="GO:0008757">
    <property type="term" value="F:S-adenosylmethionine-dependent methyltransferase activity"/>
    <property type="evidence" value="ECO:0007669"/>
    <property type="project" value="InterPro"/>
</dbReference>
<dbReference type="Pfam" id="PF08241">
    <property type="entry name" value="Methyltransf_11"/>
    <property type="match status" value="1"/>
</dbReference>
<proteinExistence type="predicted"/>
<evidence type="ECO:0000313" key="3">
    <source>
        <dbReference type="Proteomes" id="UP000220353"/>
    </source>
</evidence>
<dbReference type="EMBL" id="NWTC01000013">
    <property type="protein sequence ID" value="PDT46432.1"/>
    <property type="molecule type" value="Genomic_DNA"/>
</dbReference>
<dbReference type="GO" id="GO:0032259">
    <property type="term" value="P:methylation"/>
    <property type="evidence" value="ECO:0007669"/>
    <property type="project" value="UniProtKB-KW"/>
</dbReference>
<dbReference type="InterPro" id="IPR013216">
    <property type="entry name" value="Methyltransf_11"/>
</dbReference>
<dbReference type="Proteomes" id="UP000220353">
    <property type="component" value="Unassembled WGS sequence"/>
</dbReference>